<evidence type="ECO:0000313" key="3">
    <source>
        <dbReference type="Proteomes" id="UP000295008"/>
    </source>
</evidence>
<dbReference type="AlphaFoldDB" id="A0A4V2QBW1"/>
<evidence type="ECO:0000313" key="2">
    <source>
        <dbReference type="EMBL" id="TCL57442.1"/>
    </source>
</evidence>
<reference evidence="2 3" key="1">
    <citation type="submission" date="2019-03" db="EMBL/GenBank/DDBJ databases">
        <title>Genomic Encyclopedia of Type Strains, Phase IV (KMG-IV): sequencing the most valuable type-strain genomes for metagenomic binning, comparative biology and taxonomic classification.</title>
        <authorList>
            <person name="Goeker M."/>
        </authorList>
    </citation>
    <scope>NUCLEOTIDE SEQUENCE [LARGE SCALE GENOMIC DNA]</scope>
    <source>
        <strain evidence="2 3">LX-B</strain>
    </source>
</reference>
<accession>A0A4V2QBW1</accession>
<keyword evidence="1" id="KW-1133">Transmembrane helix</keyword>
<dbReference type="Proteomes" id="UP000295008">
    <property type="component" value="Unassembled WGS sequence"/>
</dbReference>
<comment type="caution">
    <text evidence="2">The sequence shown here is derived from an EMBL/GenBank/DDBJ whole genome shotgun (WGS) entry which is preliminary data.</text>
</comment>
<dbReference type="EMBL" id="SLUN01000046">
    <property type="protein sequence ID" value="TCL57442.1"/>
    <property type="molecule type" value="Genomic_DNA"/>
</dbReference>
<keyword evidence="1" id="KW-0472">Membrane</keyword>
<organism evidence="2 3">
    <name type="scientific">Hydrogenispora ethanolica</name>
    <dbReference type="NCBI Taxonomy" id="1082276"/>
    <lineage>
        <taxon>Bacteria</taxon>
        <taxon>Bacillati</taxon>
        <taxon>Bacillota</taxon>
        <taxon>Hydrogenispora</taxon>
    </lineage>
</organism>
<sequence>MVLGDLILKVLKALTEFLIAVAGVCTAYLGVMKALEPAKRRAARIPRRRSSVTQRKSP</sequence>
<keyword evidence="3" id="KW-1185">Reference proteome</keyword>
<keyword evidence="1" id="KW-0812">Transmembrane</keyword>
<feature type="transmembrane region" description="Helical" evidence="1">
    <location>
        <begin position="6"/>
        <end position="31"/>
    </location>
</feature>
<proteinExistence type="predicted"/>
<evidence type="ECO:0000256" key="1">
    <source>
        <dbReference type="SAM" id="Phobius"/>
    </source>
</evidence>
<name>A0A4V2QBW1_HYDET</name>
<gene>
    <name evidence="2" type="ORF">EDC14_10462</name>
</gene>
<protein>
    <submittedName>
        <fullName evidence="2">Uncharacterized protein</fullName>
    </submittedName>
</protein>